<sequence>MATPFTRRLDAVARELASKKGSGRWCASRIAAAERAILDRIPLVDLVLEVRDARIPTTSAFESLRKACCSHKQVIVLNKVDLANDSLTKKWIENFKNQNYPTCGLNAHNKDSIKELLRIVRAKLKELKFGQSKYTATILLAGIPNVGKSSIANNMHQIGRIGAAEKGKLKHAVVSPYPGETEDISSYKFGSHPNLYVLDTPGILRPEIAHYHSGAKLALTGAIKDNLLDEHELARYFLAILNLSEEYKRWVTPKDTTYSMPGSLEKHRRKGQYASDFTQDFIVKDVRQTLFDCISSFEGDLENECDMERLIESQIKALQVPLKASLESSAHRHSTVATKLLKLYRTGRLGHYTLDLVKDEQCHQCHVHWVLHFLVLLAWEMEKLDANATVATS</sequence>
<dbReference type="SUPFAM" id="SSF52540">
    <property type="entry name" value="P-loop containing nucleoside triphosphate hydrolases"/>
    <property type="match status" value="1"/>
</dbReference>
<dbReference type="GO" id="GO:0032543">
    <property type="term" value="P:mitochondrial translation"/>
    <property type="evidence" value="ECO:0007669"/>
    <property type="project" value="TreeGrafter"/>
</dbReference>
<keyword evidence="2" id="KW-0342">GTP-binding</keyword>
<dbReference type="GO" id="GO:0003924">
    <property type="term" value="F:GTPase activity"/>
    <property type="evidence" value="ECO:0007669"/>
    <property type="project" value="TreeGrafter"/>
</dbReference>
<evidence type="ECO:0000256" key="1">
    <source>
        <dbReference type="ARBA" id="ARBA00022741"/>
    </source>
</evidence>
<organism evidence="4 5">
    <name type="scientific">Zingiber officinale</name>
    <name type="common">Ginger</name>
    <name type="synonym">Amomum zingiber</name>
    <dbReference type="NCBI Taxonomy" id="94328"/>
    <lineage>
        <taxon>Eukaryota</taxon>
        <taxon>Viridiplantae</taxon>
        <taxon>Streptophyta</taxon>
        <taxon>Embryophyta</taxon>
        <taxon>Tracheophyta</taxon>
        <taxon>Spermatophyta</taxon>
        <taxon>Magnoliopsida</taxon>
        <taxon>Liliopsida</taxon>
        <taxon>Zingiberales</taxon>
        <taxon>Zingiberaceae</taxon>
        <taxon>Zingiber</taxon>
    </lineage>
</organism>
<dbReference type="EMBL" id="JACMSC010000002">
    <property type="protein sequence ID" value="KAG6531993.1"/>
    <property type="molecule type" value="Genomic_DNA"/>
</dbReference>
<evidence type="ECO:0000256" key="2">
    <source>
        <dbReference type="ARBA" id="ARBA00023134"/>
    </source>
</evidence>
<dbReference type="InterPro" id="IPR027417">
    <property type="entry name" value="P-loop_NTPase"/>
</dbReference>
<dbReference type="GO" id="GO:0005525">
    <property type="term" value="F:GTP binding"/>
    <property type="evidence" value="ECO:0007669"/>
    <property type="project" value="UniProtKB-KW"/>
</dbReference>
<evidence type="ECO:0000259" key="3">
    <source>
        <dbReference type="PROSITE" id="PS51721"/>
    </source>
</evidence>
<dbReference type="Gene3D" id="1.10.1580.10">
    <property type="match status" value="1"/>
</dbReference>
<dbReference type="CDD" id="cd01856">
    <property type="entry name" value="YlqF"/>
    <property type="match status" value="1"/>
</dbReference>
<protein>
    <recommendedName>
        <fullName evidence="3">CP-type G domain-containing protein</fullName>
    </recommendedName>
</protein>
<dbReference type="GO" id="GO:0005739">
    <property type="term" value="C:mitochondrion"/>
    <property type="evidence" value="ECO:0007669"/>
    <property type="project" value="TreeGrafter"/>
</dbReference>
<reference evidence="4 5" key="1">
    <citation type="submission" date="2020-08" db="EMBL/GenBank/DDBJ databases">
        <title>Plant Genome Project.</title>
        <authorList>
            <person name="Zhang R.-G."/>
        </authorList>
    </citation>
    <scope>NUCLEOTIDE SEQUENCE [LARGE SCALE GENOMIC DNA]</scope>
    <source>
        <tissue evidence="4">Rhizome</tissue>
    </source>
</reference>
<accession>A0A8J5HMV3</accession>
<dbReference type="InterPro" id="IPR023179">
    <property type="entry name" value="GTP-bd_ortho_bundle_sf"/>
</dbReference>
<dbReference type="Pfam" id="PF01926">
    <property type="entry name" value="MMR_HSR1"/>
    <property type="match status" value="1"/>
</dbReference>
<dbReference type="InterPro" id="IPR006073">
    <property type="entry name" value="GTP-bd"/>
</dbReference>
<evidence type="ECO:0000313" key="4">
    <source>
        <dbReference type="EMBL" id="KAG6531993.1"/>
    </source>
</evidence>
<dbReference type="PANTHER" id="PTHR45782:SF1">
    <property type="entry name" value="DAR GTPASE 2, MITOCHONDRIAL"/>
    <property type="match status" value="1"/>
</dbReference>
<feature type="domain" description="CP-type G" evidence="3">
    <location>
        <begin position="35"/>
        <end position="206"/>
    </location>
</feature>
<comment type="caution">
    <text evidence="4">The sequence shown here is derived from an EMBL/GenBank/DDBJ whole genome shotgun (WGS) entry which is preliminary data.</text>
</comment>
<dbReference type="InterPro" id="IPR030378">
    <property type="entry name" value="G_CP_dom"/>
</dbReference>
<dbReference type="Proteomes" id="UP000734854">
    <property type="component" value="Unassembled WGS sequence"/>
</dbReference>
<dbReference type="PANTHER" id="PTHR45782">
    <property type="entry name" value="MITOCHONDRIAL RIBOSOME-ASSOCIATED GTPASE 1"/>
    <property type="match status" value="1"/>
</dbReference>
<proteinExistence type="predicted"/>
<gene>
    <name evidence="4" type="ORF">ZIOFF_005830</name>
</gene>
<dbReference type="Gene3D" id="3.40.50.300">
    <property type="entry name" value="P-loop containing nucleotide triphosphate hydrolases"/>
    <property type="match status" value="1"/>
</dbReference>
<keyword evidence="5" id="KW-1185">Reference proteome</keyword>
<name>A0A8J5HMV3_ZINOF</name>
<dbReference type="PROSITE" id="PS51721">
    <property type="entry name" value="G_CP"/>
    <property type="match status" value="1"/>
</dbReference>
<dbReference type="AlphaFoldDB" id="A0A8J5HMV3"/>
<evidence type="ECO:0000313" key="5">
    <source>
        <dbReference type="Proteomes" id="UP000734854"/>
    </source>
</evidence>
<keyword evidence="1" id="KW-0547">Nucleotide-binding</keyword>